<reference evidence="2" key="1">
    <citation type="journal article" date="2014" name="Front. Microbiol.">
        <title>High frequency of phylogenetically diverse reductive dehalogenase-homologous genes in deep subseafloor sedimentary metagenomes.</title>
        <authorList>
            <person name="Kawai M."/>
            <person name="Futagami T."/>
            <person name="Toyoda A."/>
            <person name="Takaki Y."/>
            <person name="Nishi S."/>
            <person name="Hori S."/>
            <person name="Arai W."/>
            <person name="Tsubouchi T."/>
            <person name="Morono Y."/>
            <person name="Uchiyama I."/>
            <person name="Ito T."/>
            <person name="Fujiyama A."/>
            <person name="Inagaki F."/>
            <person name="Takami H."/>
        </authorList>
    </citation>
    <scope>NUCLEOTIDE SEQUENCE</scope>
    <source>
        <strain evidence="2">Expedition CK06-06</strain>
    </source>
</reference>
<name>X0ZS58_9ZZZZ</name>
<protein>
    <recommendedName>
        <fullName evidence="1">PA14 domain-containing protein</fullName>
    </recommendedName>
</protein>
<dbReference type="PROSITE" id="PS51820">
    <property type="entry name" value="PA14"/>
    <property type="match status" value="1"/>
</dbReference>
<dbReference type="AlphaFoldDB" id="X0ZS58"/>
<accession>X0ZS58</accession>
<organism evidence="2">
    <name type="scientific">marine sediment metagenome</name>
    <dbReference type="NCBI Taxonomy" id="412755"/>
    <lineage>
        <taxon>unclassified sequences</taxon>
        <taxon>metagenomes</taxon>
        <taxon>ecological metagenomes</taxon>
    </lineage>
</organism>
<dbReference type="InterPro" id="IPR037524">
    <property type="entry name" value="PA14/GLEYA"/>
</dbReference>
<dbReference type="Pfam" id="PF07691">
    <property type="entry name" value="PA14"/>
    <property type="match status" value="1"/>
</dbReference>
<feature type="domain" description="PA14" evidence="1">
    <location>
        <begin position="1"/>
        <end position="126"/>
    </location>
</feature>
<sequence>TELRQRVMERVDPQVNFHWGNGSPTPGIPEDNFSIRWKGYIVPPATGQYVLALQSDDGVRLWVGGRQLVDKWGGAVFKGTFPPVSLEAGRPCEVKLEYMEGPGEARVSLLWTGPGIGQAVPIPSECLRPPQTVDLKRGLVGHWEFDEGEGTTARDSSGRGRRATLHKTDAAGAWGDGIVGKALKLDGVDDHVTLANVPDIHADPGRFTVAAWIRPEQRSGKGRIQA</sequence>
<gene>
    <name evidence="2" type="ORF">S01H1_79210</name>
</gene>
<dbReference type="Gene3D" id="2.60.120.260">
    <property type="entry name" value="Galactose-binding domain-like"/>
    <property type="match status" value="1"/>
</dbReference>
<evidence type="ECO:0000259" key="1">
    <source>
        <dbReference type="PROSITE" id="PS51820"/>
    </source>
</evidence>
<dbReference type="InterPro" id="IPR011658">
    <property type="entry name" value="PA14_dom"/>
</dbReference>
<evidence type="ECO:0000313" key="2">
    <source>
        <dbReference type="EMBL" id="GAG51051.1"/>
    </source>
</evidence>
<comment type="caution">
    <text evidence="2">The sequence shown here is derived from an EMBL/GenBank/DDBJ whole genome shotgun (WGS) entry which is preliminary data.</text>
</comment>
<feature type="non-terminal residue" evidence="2">
    <location>
        <position position="1"/>
    </location>
</feature>
<dbReference type="SMART" id="SM00758">
    <property type="entry name" value="PA14"/>
    <property type="match status" value="1"/>
</dbReference>
<proteinExistence type="predicted"/>
<dbReference type="Gene3D" id="2.60.120.200">
    <property type="match status" value="1"/>
</dbReference>
<dbReference type="SUPFAM" id="SSF49899">
    <property type="entry name" value="Concanavalin A-like lectins/glucanases"/>
    <property type="match status" value="1"/>
</dbReference>
<feature type="non-terminal residue" evidence="2">
    <location>
        <position position="226"/>
    </location>
</feature>
<dbReference type="SUPFAM" id="SSF56988">
    <property type="entry name" value="Anthrax protective antigen"/>
    <property type="match status" value="1"/>
</dbReference>
<dbReference type="EMBL" id="BARS01053374">
    <property type="protein sequence ID" value="GAG51051.1"/>
    <property type="molecule type" value="Genomic_DNA"/>
</dbReference>
<dbReference type="InterPro" id="IPR013320">
    <property type="entry name" value="ConA-like_dom_sf"/>
</dbReference>